<dbReference type="GO" id="GO:0006753">
    <property type="term" value="P:nucleoside phosphate metabolic process"/>
    <property type="evidence" value="ECO:0007669"/>
    <property type="project" value="TreeGrafter"/>
</dbReference>
<organism evidence="4 5">
    <name type="scientific">Streptosporangium carneum</name>
    <dbReference type="NCBI Taxonomy" id="47481"/>
    <lineage>
        <taxon>Bacteria</taxon>
        <taxon>Bacillati</taxon>
        <taxon>Actinomycetota</taxon>
        <taxon>Actinomycetes</taxon>
        <taxon>Streptosporangiales</taxon>
        <taxon>Streptosporangiaceae</taxon>
        <taxon>Streptosporangium</taxon>
    </lineage>
</organism>
<dbReference type="RefSeq" id="WP_271220311.1">
    <property type="nucleotide sequence ID" value="NZ_BAAAVD010000084.1"/>
</dbReference>
<keyword evidence="5" id="KW-1185">Reference proteome</keyword>
<sequence>MFDADNQVIEQVSTKVAYETRYLRLREDRIRRPDGSPGIYSYVDKPDFALIIPMEDDGFHLVEQYRYPIRRRSWEFPQGTMPGMATADPERLAREELRQETGLSAGSMRHLGHLHGGAGMTSQGFDVFLATDLVHGTAELEVEEQDLRHQWFPREKVEEMIRTGVITEDSTLAAYTLLLLGA</sequence>
<dbReference type="PANTHER" id="PTHR11839">
    <property type="entry name" value="UDP/ADP-SUGAR PYROPHOSPHATASE"/>
    <property type="match status" value="1"/>
</dbReference>
<reference evidence="4" key="2">
    <citation type="submission" date="2023-01" db="EMBL/GenBank/DDBJ databases">
        <authorList>
            <person name="Sun Q."/>
            <person name="Evtushenko L."/>
        </authorList>
    </citation>
    <scope>NUCLEOTIDE SEQUENCE</scope>
    <source>
        <strain evidence="4">VKM Ac-2007</strain>
    </source>
</reference>
<proteinExistence type="predicted"/>
<dbReference type="GO" id="GO:0016787">
    <property type="term" value="F:hydrolase activity"/>
    <property type="evidence" value="ECO:0007669"/>
    <property type="project" value="UniProtKB-KW"/>
</dbReference>
<dbReference type="SUPFAM" id="SSF55811">
    <property type="entry name" value="Nudix"/>
    <property type="match status" value="1"/>
</dbReference>
<dbReference type="InterPro" id="IPR000086">
    <property type="entry name" value="NUDIX_hydrolase_dom"/>
</dbReference>
<protein>
    <submittedName>
        <fullName evidence="4">ADP-ribose pyrophosphatase</fullName>
    </submittedName>
</protein>
<feature type="domain" description="Nudix hydrolase" evidence="3">
    <location>
        <begin position="50"/>
        <end position="157"/>
    </location>
</feature>
<dbReference type="GO" id="GO:0005829">
    <property type="term" value="C:cytosol"/>
    <property type="evidence" value="ECO:0007669"/>
    <property type="project" value="TreeGrafter"/>
</dbReference>
<dbReference type="Proteomes" id="UP001143474">
    <property type="component" value="Unassembled WGS sequence"/>
</dbReference>
<evidence type="ECO:0000256" key="2">
    <source>
        <dbReference type="ARBA" id="ARBA00022801"/>
    </source>
</evidence>
<dbReference type="InterPro" id="IPR015797">
    <property type="entry name" value="NUDIX_hydrolase-like_dom_sf"/>
</dbReference>
<dbReference type="GO" id="GO:0019693">
    <property type="term" value="P:ribose phosphate metabolic process"/>
    <property type="evidence" value="ECO:0007669"/>
    <property type="project" value="TreeGrafter"/>
</dbReference>
<dbReference type="Pfam" id="PF00293">
    <property type="entry name" value="NUDIX"/>
    <property type="match status" value="1"/>
</dbReference>
<dbReference type="Gene3D" id="3.90.79.10">
    <property type="entry name" value="Nucleoside Triphosphate Pyrophosphohydrolase"/>
    <property type="match status" value="1"/>
</dbReference>
<gene>
    <name evidence="4" type="ORF">GCM10017600_53730</name>
</gene>
<reference evidence="4" key="1">
    <citation type="journal article" date="2014" name="Int. J. Syst. Evol. Microbiol.">
        <title>Complete genome sequence of Corynebacterium casei LMG S-19264T (=DSM 44701T), isolated from a smear-ripened cheese.</title>
        <authorList>
            <consortium name="US DOE Joint Genome Institute (JGI-PGF)"/>
            <person name="Walter F."/>
            <person name="Albersmeier A."/>
            <person name="Kalinowski J."/>
            <person name="Ruckert C."/>
        </authorList>
    </citation>
    <scope>NUCLEOTIDE SEQUENCE</scope>
    <source>
        <strain evidence="4">VKM Ac-2007</strain>
    </source>
</reference>
<comment type="caution">
    <text evidence="4">The sequence shown here is derived from an EMBL/GenBank/DDBJ whole genome shotgun (WGS) entry which is preliminary data.</text>
</comment>
<dbReference type="AlphaFoldDB" id="A0A9W6MFD7"/>
<evidence type="ECO:0000313" key="4">
    <source>
        <dbReference type="EMBL" id="GLK11965.1"/>
    </source>
</evidence>
<dbReference type="PANTHER" id="PTHR11839:SF18">
    <property type="entry name" value="NUDIX HYDROLASE DOMAIN-CONTAINING PROTEIN"/>
    <property type="match status" value="1"/>
</dbReference>
<dbReference type="CDD" id="cd24161">
    <property type="entry name" value="NUDIX_ADPRase_Ndx2"/>
    <property type="match status" value="1"/>
</dbReference>
<keyword evidence="2" id="KW-0378">Hydrolase</keyword>
<accession>A0A9W6MFD7</accession>
<evidence type="ECO:0000259" key="3">
    <source>
        <dbReference type="Pfam" id="PF00293"/>
    </source>
</evidence>
<name>A0A9W6MFD7_9ACTN</name>
<dbReference type="EMBL" id="BSEV01000013">
    <property type="protein sequence ID" value="GLK11965.1"/>
    <property type="molecule type" value="Genomic_DNA"/>
</dbReference>
<evidence type="ECO:0000313" key="5">
    <source>
        <dbReference type="Proteomes" id="UP001143474"/>
    </source>
</evidence>
<evidence type="ECO:0000256" key="1">
    <source>
        <dbReference type="ARBA" id="ARBA00001946"/>
    </source>
</evidence>
<comment type="cofactor">
    <cofactor evidence="1">
        <name>Mg(2+)</name>
        <dbReference type="ChEBI" id="CHEBI:18420"/>
    </cofactor>
</comment>